<keyword evidence="3" id="KW-1185">Reference proteome</keyword>
<proteinExistence type="predicted"/>
<dbReference type="PROSITE" id="PS50995">
    <property type="entry name" value="HTH_MARR_2"/>
    <property type="match status" value="1"/>
</dbReference>
<dbReference type="InterPro" id="IPR039422">
    <property type="entry name" value="MarR/SlyA-like"/>
</dbReference>
<dbReference type="GO" id="GO:0003700">
    <property type="term" value="F:DNA-binding transcription factor activity"/>
    <property type="evidence" value="ECO:0007669"/>
    <property type="project" value="InterPro"/>
</dbReference>
<dbReference type="Proteomes" id="UP000297866">
    <property type="component" value="Unassembled WGS sequence"/>
</dbReference>
<dbReference type="GO" id="GO:0006950">
    <property type="term" value="P:response to stress"/>
    <property type="evidence" value="ECO:0007669"/>
    <property type="project" value="TreeGrafter"/>
</dbReference>
<dbReference type="SUPFAM" id="SSF46785">
    <property type="entry name" value="Winged helix' DNA-binding domain"/>
    <property type="match status" value="1"/>
</dbReference>
<feature type="domain" description="HTH marR-type" evidence="1">
    <location>
        <begin position="1"/>
        <end position="141"/>
    </location>
</feature>
<dbReference type="InterPro" id="IPR036388">
    <property type="entry name" value="WH-like_DNA-bd_sf"/>
</dbReference>
<name>A0A4R8UDH5_9MICO</name>
<dbReference type="EMBL" id="SOEZ01000075">
    <property type="protein sequence ID" value="TFB47238.1"/>
    <property type="molecule type" value="Genomic_DNA"/>
</dbReference>
<sequence length="154" mass="16533">MTTAEALAEVEEQMNILAGLIRRSMRDAALSIDPALQPFGLKVLRLLSRCGPTHASAVADTLSVDRSVVSRQVAQLQELGLLELQADPSDGRARFLALTPAAVSKLAEVSAGKDAVVKRRLGTWPEEDLRQFAALIARLNRPDAPEQAGSPSPR</sequence>
<protein>
    <submittedName>
        <fullName evidence="2">MarR family transcriptional regulator</fullName>
    </submittedName>
</protein>
<dbReference type="Pfam" id="PF12802">
    <property type="entry name" value="MarR_2"/>
    <property type="match status" value="1"/>
</dbReference>
<evidence type="ECO:0000259" key="1">
    <source>
        <dbReference type="PROSITE" id="PS50995"/>
    </source>
</evidence>
<reference evidence="2 3" key="1">
    <citation type="submission" date="2019-03" db="EMBL/GenBank/DDBJ databases">
        <title>Genomics of glacier-inhabiting Cryobacterium strains.</title>
        <authorList>
            <person name="Liu Q."/>
            <person name="Xin Y.-H."/>
        </authorList>
    </citation>
    <scope>NUCLEOTIDE SEQUENCE [LARGE SCALE GENOMIC DNA]</scope>
    <source>
        <strain evidence="2 3">Sr47</strain>
    </source>
</reference>
<organism evidence="2 3">
    <name type="scientific">Cryobacterium tagatosivorans</name>
    <dbReference type="NCBI Taxonomy" id="1259199"/>
    <lineage>
        <taxon>Bacteria</taxon>
        <taxon>Bacillati</taxon>
        <taxon>Actinomycetota</taxon>
        <taxon>Actinomycetes</taxon>
        <taxon>Micrococcales</taxon>
        <taxon>Microbacteriaceae</taxon>
        <taxon>Cryobacterium</taxon>
    </lineage>
</organism>
<accession>A0A4R8UDH5</accession>
<dbReference type="PANTHER" id="PTHR33164:SF57">
    <property type="entry name" value="MARR-FAMILY TRANSCRIPTIONAL REGULATOR"/>
    <property type="match status" value="1"/>
</dbReference>
<evidence type="ECO:0000313" key="2">
    <source>
        <dbReference type="EMBL" id="TFB47238.1"/>
    </source>
</evidence>
<dbReference type="Gene3D" id="1.10.10.10">
    <property type="entry name" value="Winged helix-like DNA-binding domain superfamily/Winged helix DNA-binding domain"/>
    <property type="match status" value="1"/>
</dbReference>
<dbReference type="AlphaFoldDB" id="A0A4R8UDH5"/>
<dbReference type="InterPro" id="IPR000835">
    <property type="entry name" value="HTH_MarR-typ"/>
</dbReference>
<dbReference type="RefSeq" id="WP_134492508.1">
    <property type="nucleotide sequence ID" value="NZ_SOEZ01000075.1"/>
</dbReference>
<gene>
    <name evidence="2" type="ORF">E3O23_15375</name>
</gene>
<dbReference type="PANTHER" id="PTHR33164">
    <property type="entry name" value="TRANSCRIPTIONAL REGULATOR, MARR FAMILY"/>
    <property type="match status" value="1"/>
</dbReference>
<evidence type="ECO:0000313" key="3">
    <source>
        <dbReference type="Proteomes" id="UP000297866"/>
    </source>
</evidence>
<dbReference type="InterPro" id="IPR036390">
    <property type="entry name" value="WH_DNA-bd_sf"/>
</dbReference>
<dbReference type="OrthoDB" id="9154853at2"/>
<dbReference type="SMART" id="SM00347">
    <property type="entry name" value="HTH_MARR"/>
    <property type="match status" value="1"/>
</dbReference>
<comment type="caution">
    <text evidence="2">The sequence shown here is derived from an EMBL/GenBank/DDBJ whole genome shotgun (WGS) entry which is preliminary data.</text>
</comment>